<evidence type="ECO:0000256" key="9">
    <source>
        <dbReference type="SAM" id="Phobius"/>
    </source>
</evidence>
<keyword evidence="3 7" id="KW-0479">Metal-binding</keyword>
<dbReference type="GO" id="GO:0020037">
    <property type="term" value="F:heme binding"/>
    <property type="evidence" value="ECO:0007669"/>
    <property type="project" value="InterPro"/>
</dbReference>
<dbReference type="SUPFAM" id="SSF48264">
    <property type="entry name" value="Cytochrome P450"/>
    <property type="match status" value="1"/>
</dbReference>
<organism evidence="10 11">
    <name type="scientific">Amanita muscaria (strain Koide BX008)</name>
    <dbReference type="NCBI Taxonomy" id="946122"/>
    <lineage>
        <taxon>Eukaryota</taxon>
        <taxon>Fungi</taxon>
        <taxon>Dikarya</taxon>
        <taxon>Basidiomycota</taxon>
        <taxon>Agaricomycotina</taxon>
        <taxon>Agaricomycetes</taxon>
        <taxon>Agaricomycetidae</taxon>
        <taxon>Agaricales</taxon>
        <taxon>Pluteineae</taxon>
        <taxon>Amanitaceae</taxon>
        <taxon>Amanita</taxon>
    </lineage>
</organism>
<sequence>MNDTTMLYAFLGVALLCFAWKTLVNRYKLSAIPTVGCYFGAPHRGLPATLQKGYDKHRGSIFKVSTWSKWLILVSGPQLIDDLRSASDDELSADTALRDTLQMEFTLGAEIFENRYHLDVIKSSLTKNITTKLMDVRDEIETAFNDHIIAKTDEWVTVTAYPAIMDVVCRTLNRMLVGLPLCGFQFKLARVEFTVAYTTGRDPDYLDLNKEFTINIMETARMLNYFPSFLKPILVQLFSEIPRGIGRGYKHLGPLFKDHLEKEARYGKDSPEKPNDAVNLLVDYSRNEPSHAKRIRSMVLRMLLINFAGIRTPTIAFTHVLFELASRPEYVQPMREEIEATIQREGWSKTALGKLRKVDSFIKETLRLSNFFSTVMQRKAMKDFTFSNGVTVPAGSTIAVPLAATHIDPEYYTDPGTFDGFRFEKMRDKEGMGNKHQLISLDSSYVLFGGGGRACPGRFFATHLLKVMLVHILLNYDVQMANGRARTDERTFGKVALPDPKAQVMFRKRR</sequence>
<keyword evidence="9" id="KW-0812">Transmembrane</keyword>
<evidence type="ECO:0000256" key="7">
    <source>
        <dbReference type="PIRSR" id="PIRSR602403-1"/>
    </source>
</evidence>
<dbReference type="STRING" id="946122.A0A0C2S4I6"/>
<dbReference type="GO" id="GO:0016705">
    <property type="term" value="F:oxidoreductase activity, acting on paired donors, with incorporation or reduction of molecular oxygen"/>
    <property type="evidence" value="ECO:0007669"/>
    <property type="project" value="InterPro"/>
</dbReference>
<evidence type="ECO:0000256" key="5">
    <source>
        <dbReference type="ARBA" id="ARBA00023004"/>
    </source>
</evidence>
<feature type="transmembrane region" description="Helical" evidence="9">
    <location>
        <begin position="6"/>
        <end position="24"/>
    </location>
</feature>
<proteinExistence type="inferred from homology"/>
<dbReference type="Proteomes" id="UP000054549">
    <property type="component" value="Unassembled WGS sequence"/>
</dbReference>
<keyword evidence="9" id="KW-0472">Membrane</keyword>
<dbReference type="GO" id="GO:0005506">
    <property type="term" value="F:iron ion binding"/>
    <property type="evidence" value="ECO:0007669"/>
    <property type="project" value="InterPro"/>
</dbReference>
<evidence type="ECO:0000256" key="2">
    <source>
        <dbReference type="ARBA" id="ARBA00010617"/>
    </source>
</evidence>
<evidence type="ECO:0000256" key="3">
    <source>
        <dbReference type="ARBA" id="ARBA00022723"/>
    </source>
</evidence>
<feature type="binding site" description="axial binding residue" evidence="7">
    <location>
        <position position="455"/>
    </location>
    <ligand>
        <name>heme</name>
        <dbReference type="ChEBI" id="CHEBI:30413"/>
    </ligand>
    <ligandPart>
        <name>Fe</name>
        <dbReference type="ChEBI" id="CHEBI:18248"/>
    </ligandPart>
</feature>
<dbReference type="CDD" id="cd11041">
    <property type="entry name" value="CYP503A1-like"/>
    <property type="match status" value="1"/>
</dbReference>
<dbReference type="EMBL" id="KN818364">
    <property type="protein sequence ID" value="KIL57600.1"/>
    <property type="molecule type" value="Genomic_DNA"/>
</dbReference>
<evidence type="ECO:0008006" key="12">
    <source>
        <dbReference type="Google" id="ProtNLM"/>
    </source>
</evidence>
<dbReference type="InterPro" id="IPR001128">
    <property type="entry name" value="Cyt_P450"/>
</dbReference>
<dbReference type="GO" id="GO:0004497">
    <property type="term" value="F:monooxygenase activity"/>
    <property type="evidence" value="ECO:0007669"/>
    <property type="project" value="UniProtKB-KW"/>
</dbReference>
<keyword evidence="4 8" id="KW-0560">Oxidoreductase</keyword>
<dbReference type="InterPro" id="IPR002403">
    <property type="entry name" value="Cyt_P450_E_grp-IV"/>
</dbReference>
<dbReference type="InParanoid" id="A0A0C2S4I6"/>
<name>A0A0C2S4I6_AMAMK</name>
<evidence type="ECO:0000313" key="10">
    <source>
        <dbReference type="EMBL" id="KIL57600.1"/>
    </source>
</evidence>
<accession>A0A0C2S4I6</accession>
<dbReference type="InterPro" id="IPR017972">
    <property type="entry name" value="Cyt_P450_CS"/>
</dbReference>
<evidence type="ECO:0000256" key="1">
    <source>
        <dbReference type="ARBA" id="ARBA00001971"/>
    </source>
</evidence>
<keyword evidence="7 8" id="KW-0349">Heme</keyword>
<evidence type="ECO:0000256" key="4">
    <source>
        <dbReference type="ARBA" id="ARBA00023002"/>
    </source>
</evidence>
<evidence type="ECO:0000313" key="11">
    <source>
        <dbReference type="Proteomes" id="UP000054549"/>
    </source>
</evidence>
<keyword evidence="5 7" id="KW-0408">Iron</keyword>
<dbReference type="PRINTS" id="PR00465">
    <property type="entry name" value="EP450IV"/>
</dbReference>
<dbReference type="InterPro" id="IPR036396">
    <property type="entry name" value="Cyt_P450_sf"/>
</dbReference>
<comment type="similarity">
    <text evidence="2 8">Belongs to the cytochrome P450 family.</text>
</comment>
<dbReference type="PANTHER" id="PTHR46206">
    <property type="entry name" value="CYTOCHROME P450"/>
    <property type="match status" value="1"/>
</dbReference>
<comment type="cofactor">
    <cofactor evidence="1 7">
        <name>heme</name>
        <dbReference type="ChEBI" id="CHEBI:30413"/>
    </cofactor>
</comment>
<evidence type="ECO:0000256" key="6">
    <source>
        <dbReference type="ARBA" id="ARBA00023033"/>
    </source>
</evidence>
<dbReference type="HOGENOM" id="CLU_022195_0_2_1"/>
<dbReference type="PANTHER" id="PTHR46206:SF6">
    <property type="entry name" value="CYTOCHROME P450 MONOOXYGENASE AN1598-RELATED"/>
    <property type="match status" value="1"/>
</dbReference>
<reference evidence="10 11" key="1">
    <citation type="submission" date="2014-04" db="EMBL/GenBank/DDBJ databases">
        <title>Evolutionary Origins and Diversification of the Mycorrhizal Mutualists.</title>
        <authorList>
            <consortium name="DOE Joint Genome Institute"/>
            <consortium name="Mycorrhizal Genomics Consortium"/>
            <person name="Kohler A."/>
            <person name="Kuo A."/>
            <person name="Nagy L.G."/>
            <person name="Floudas D."/>
            <person name="Copeland A."/>
            <person name="Barry K.W."/>
            <person name="Cichocki N."/>
            <person name="Veneault-Fourrey C."/>
            <person name="LaButti K."/>
            <person name="Lindquist E.A."/>
            <person name="Lipzen A."/>
            <person name="Lundell T."/>
            <person name="Morin E."/>
            <person name="Murat C."/>
            <person name="Riley R."/>
            <person name="Ohm R."/>
            <person name="Sun H."/>
            <person name="Tunlid A."/>
            <person name="Henrissat B."/>
            <person name="Grigoriev I.V."/>
            <person name="Hibbett D.S."/>
            <person name="Martin F."/>
        </authorList>
    </citation>
    <scope>NUCLEOTIDE SEQUENCE [LARGE SCALE GENOMIC DNA]</scope>
    <source>
        <strain evidence="10 11">Koide BX008</strain>
    </source>
</reference>
<dbReference type="OrthoDB" id="1844152at2759"/>
<keyword evidence="9" id="KW-1133">Transmembrane helix</keyword>
<protein>
    <recommendedName>
        <fullName evidence="12">Cytochrome P450</fullName>
    </recommendedName>
</protein>
<keyword evidence="6 8" id="KW-0503">Monooxygenase</keyword>
<dbReference type="PROSITE" id="PS00086">
    <property type="entry name" value="CYTOCHROME_P450"/>
    <property type="match status" value="1"/>
</dbReference>
<dbReference type="AlphaFoldDB" id="A0A0C2S4I6"/>
<evidence type="ECO:0000256" key="8">
    <source>
        <dbReference type="RuleBase" id="RU000461"/>
    </source>
</evidence>
<dbReference type="Pfam" id="PF00067">
    <property type="entry name" value="p450"/>
    <property type="match status" value="1"/>
</dbReference>
<dbReference type="Gene3D" id="1.10.630.10">
    <property type="entry name" value="Cytochrome P450"/>
    <property type="match status" value="1"/>
</dbReference>
<gene>
    <name evidence="10" type="ORF">M378DRAFT_16160</name>
</gene>
<keyword evidence="11" id="KW-1185">Reference proteome</keyword>